<dbReference type="InterPro" id="IPR036465">
    <property type="entry name" value="vWFA_dom_sf"/>
</dbReference>
<dbReference type="SMART" id="SM00327">
    <property type="entry name" value="VWA"/>
    <property type="match status" value="1"/>
</dbReference>
<dbReference type="PANTHER" id="PTHR10579:SF43">
    <property type="entry name" value="ZINC FINGER (C3HC4-TYPE RING FINGER) FAMILY PROTEIN"/>
    <property type="match status" value="1"/>
</dbReference>
<dbReference type="EMBL" id="CP114014">
    <property type="protein sequence ID" value="XAY07451.1"/>
    <property type="molecule type" value="Genomic_DNA"/>
</dbReference>
<dbReference type="Gene3D" id="3.40.50.410">
    <property type="entry name" value="von Willebrand factor, type A domain"/>
    <property type="match status" value="1"/>
</dbReference>
<dbReference type="InterPro" id="IPR002035">
    <property type="entry name" value="VWF_A"/>
</dbReference>
<evidence type="ECO:0000259" key="1">
    <source>
        <dbReference type="PROSITE" id="PS50234"/>
    </source>
</evidence>
<dbReference type="CDD" id="cd00198">
    <property type="entry name" value="vWFA"/>
    <property type="match status" value="1"/>
</dbReference>
<dbReference type="PROSITE" id="PS50234">
    <property type="entry name" value="VWFA"/>
    <property type="match status" value="1"/>
</dbReference>
<evidence type="ECO:0000313" key="2">
    <source>
        <dbReference type="EMBL" id="XAY07451.1"/>
    </source>
</evidence>
<dbReference type="InterPro" id="IPR051266">
    <property type="entry name" value="CLCR"/>
</dbReference>
<gene>
    <name evidence="2" type="ORF">DSM112329_04333</name>
</gene>
<protein>
    <recommendedName>
        <fullName evidence="1">VWFA domain-containing protein</fullName>
    </recommendedName>
</protein>
<accession>A0AAU7B0C2</accession>
<dbReference type="Pfam" id="PF00092">
    <property type="entry name" value="VWA"/>
    <property type="match status" value="1"/>
</dbReference>
<organism evidence="2">
    <name type="scientific">Paraconexibacter sp. AEG42_29</name>
    <dbReference type="NCBI Taxonomy" id="2997339"/>
    <lineage>
        <taxon>Bacteria</taxon>
        <taxon>Bacillati</taxon>
        <taxon>Actinomycetota</taxon>
        <taxon>Thermoleophilia</taxon>
        <taxon>Solirubrobacterales</taxon>
        <taxon>Paraconexibacteraceae</taxon>
        <taxon>Paraconexibacter</taxon>
    </lineage>
</organism>
<feature type="domain" description="VWFA" evidence="1">
    <location>
        <begin position="385"/>
        <end position="564"/>
    </location>
</feature>
<dbReference type="RefSeq" id="WP_354698645.1">
    <property type="nucleotide sequence ID" value="NZ_CP114014.1"/>
</dbReference>
<dbReference type="SUPFAM" id="SSF53300">
    <property type="entry name" value="vWA-like"/>
    <property type="match status" value="1"/>
</dbReference>
<dbReference type="KEGG" id="parq:DSM112329_04333"/>
<dbReference type="PANTHER" id="PTHR10579">
    <property type="entry name" value="CALCIUM-ACTIVATED CHLORIDE CHANNEL REGULATOR"/>
    <property type="match status" value="1"/>
</dbReference>
<reference evidence="2" key="1">
    <citation type="submission" date="2022-12" db="EMBL/GenBank/DDBJ databases">
        <title>Paraconexibacter alkalitolerans sp. nov. and Baekduia alba sp. nov., isolated from soil and emended description of the genera Paraconexibacter (Chun et al., 2020) and Baekduia (An et al., 2020).</title>
        <authorList>
            <person name="Vieira S."/>
            <person name="Huber K.J."/>
            <person name="Geppert A."/>
            <person name="Wolf J."/>
            <person name="Neumann-Schaal M."/>
            <person name="Muesken M."/>
            <person name="Overmann J."/>
        </authorList>
    </citation>
    <scope>NUCLEOTIDE SEQUENCE</scope>
    <source>
        <strain evidence="2">AEG42_29</strain>
    </source>
</reference>
<dbReference type="SUPFAM" id="SSF53850">
    <property type="entry name" value="Periplasmic binding protein-like II"/>
    <property type="match status" value="1"/>
</dbReference>
<dbReference type="AlphaFoldDB" id="A0AAU7B0C2"/>
<proteinExistence type="predicted"/>
<name>A0AAU7B0C2_9ACTN</name>
<sequence length="564" mass="59960">MSQGRLAVIVLAVVAVIVAVVVAGGGGDDGASTSAGSPAGAKAPSGALVVEFAYSPEKESLVAEQIKAFNDQGVKVGGKTVFVEGRNVASGDAQRQIARGTLKPAIWSPASSLWGRLLNYEADKPWVPDENPSLARTPLVIAMWEPLARALGWPKKPVGFDTVLRLAQDPDGLRKLGKPEYGSFRLGHTNPDFSTSGLSAVAAEYYSATGKREGLTVADVNSAKVRTQIRAIERAIVHYGDTTLFFAEQLKKYGPAYASAVAMEEATLVQFNQTRGSATKLVGIYPSEGTFFSDNPLIVPAAPWVTPDLKAAADQFVGFLTKNVTAAVAARAGFRPGDPDARPVAPVNAANGVDPDEPQRVLSLPQPEVLARVKAAWREDRKPANVVLAVDVSGSMGEENKLEQAKEGLERFFAQLSPRDRIGLIFFNNQVFRGVPVARFATNEAKLRATVRDLLAGGETAWIDAAGDALKEVQDLKDDTRINAVVLLTDGEDTSSTGTDDALRRTLDAQARSEGSTVRLYTIAYGREANRSALEAVAAASGGKAFTGDPKQIESVYLSISSFF</sequence>
<dbReference type="Pfam" id="PF13531">
    <property type="entry name" value="SBP_bac_11"/>
    <property type="match status" value="1"/>
</dbReference>